<evidence type="ECO:0000313" key="1">
    <source>
        <dbReference type="EMBL" id="VDB90592.1"/>
    </source>
</evidence>
<gene>
    <name evidence="1" type="ORF">BGT96224V316_LOCUS5697</name>
</gene>
<keyword evidence="2" id="KW-1185">Reference proteome</keyword>
<sequence length="17" mass="1814">MQSIAFRDTQATLDGGC</sequence>
<evidence type="ECO:0000313" key="2">
    <source>
        <dbReference type="Proteomes" id="UP000324639"/>
    </source>
</evidence>
<organism evidence="1 2">
    <name type="scientific">Blumeria graminis f. sp. tritici</name>
    <dbReference type="NCBI Taxonomy" id="62690"/>
    <lineage>
        <taxon>Eukaryota</taxon>
        <taxon>Fungi</taxon>
        <taxon>Dikarya</taxon>
        <taxon>Ascomycota</taxon>
        <taxon>Pezizomycotina</taxon>
        <taxon>Leotiomycetes</taxon>
        <taxon>Erysiphales</taxon>
        <taxon>Erysiphaceae</taxon>
        <taxon>Blumeria</taxon>
    </lineage>
</organism>
<proteinExistence type="predicted"/>
<dbReference type="EMBL" id="LR026991">
    <property type="protein sequence ID" value="VDB90592.1"/>
    <property type="molecule type" value="Genomic_DNA"/>
</dbReference>
<name>A0A9X9MJV7_BLUGR</name>
<protein>
    <submittedName>
        <fullName evidence="1">Bgt-51651</fullName>
    </submittedName>
</protein>
<accession>A0A9X9MJV7</accession>
<dbReference type="AlphaFoldDB" id="A0A9X9MJV7"/>
<dbReference type="Proteomes" id="UP000324639">
    <property type="component" value="Chromosome Bgt_-08"/>
</dbReference>
<reference evidence="1 2" key="1">
    <citation type="submission" date="2018-08" db="EMBL/GenBank/DDBJ databases">
        <authorList>
            <person name="Muller C M."/>
        </authorList>
    </citation>
    <scope>NUCLEOTIDE SEQUENCE [LARGE SCALE GENOMIC DNA]</scope>
</reference>